<keyword evidence="2" id="KW-1185">Reference proteome</keyword>
<protein>
    <submittedName>
        <fullName evidence="1">Uncharacterized protein</fullName>
    </submittedName>
</protein>
<organism evidence="1 2">
    <name type="scientific">Sistotremastrum suecicum HHB10207 ss-3</name>
    <dbReference type="NCBI Taxonomy" id="1314776"/>
    <lineage>
        <taxon>Eukaryota</taxon>
        <taxon>Fungi</taxon>
        <taxon>Dikarya</taxon>
        <taxon>Basidiomycota</taxon>
        <taxon>Agaricomycotina</taxon>
        <taxon>Agaricomycetes</taxon>
        <taxon>Sistotremastrales</taxon>
        <taxon>Sistotremastraceae</taxon>
        <taxon>Sistotremastrum</taxon>
    </lineage>
</organism>
<sequence>MDLGAQTEAFFLTLEITCGGTMTGKVSPWASVTLTSSSPGRSPLNSGALSAFRPPQFQVTLQSSDDHTLRNSVAFLLQMVSLLLSCHPGEGTVTFLNPISHSGPCLAFRQKTKLRLIGTVQDSRLLFSSALLCCKRLLSRRPAFQEWHFGTTVAYLTRFQQSSCAISNSVRVLGSMPRHPFHIYIFEEKCDGSRTLQLLGPCAVPCPRWNYVFSV</sequence>
<dbReference type="AlphaFoldDB" id="A0A166CU91"/>
<evidence type="ECO:0000313" key="1">
    <source>
        <dbReference type="EMBL" id="KZT37819.1"/>
    </source>
</evidence>
<proteinExistence type="predicted"/>
<gene>
    <name evidence="1" type="ORF">SISSUDRAFT_814928</name>
</gene>
<reference evidence="1 2" key="1">
    <citation type="journal article" date="2016" name="Mol. Biol. Evol.">
        <title>Comparative Genomics of Early-Diverging Mushroom-Forming Fungi Provides Insights into the Origins of Lignocellulose Decay Capabilities.</title>
        <authorList>
            <person name="Nagy L.G."/>
            <person name="Riley R."/>
            <person name="Tritt A."/>
            <person name="Adam C."/>
            <person name="Daum C."/>
            <person name="Floudas D."/>
            <person name="Sun H."/>
            <person name="Yadav J.S."/>
            <person name="Pangilinan J."/>
            <person name="Larsson K.H."/>
            <person name="Matsuura K."/>
            <person name="Barry K."/>
            <person name="Labutti K."/>
            <person name="Kuo R."/>
            <person name="Ohm R.A."/>
            <person name="Bhattacharya S.S."/>
            <person name="Shirouzu T."/>
            <person name="Yoshinaga Y."/>
            <person name="Martin F.M."/>
            <person name="Grigoriev I.V."/>
            <person name="Hibbett D.S."/>
        </authorList>
    </citation>
    <scope>NUCLEOTIDE SEQUENCE [LARGE SCALE GENOMIC DNA]</scope>
    <source>
        <strain evidence="1 2">HHB10207 ss-3</strain>
    </source>
</reference>
<evidence type="ECO:0000313" key="2">
    <source>
        <dbReference type="Proteomes" id="UP000076798"/>
    </source>
</evidence>
<dbReference type="EMBL" id="KV428075">
    <property type="protein sequence ID" value="KZT37819.1"/>
    <property type="molecule type" value="Genomic_DNA"/>
</dbReference>
<dbReference type="Proteomes" id="UP000076798">
    <property type="component" value="Unassembled WGS sequence"/>
</dbReference>
<name>A0A166CU91_9AGAM</name>
<accession>A0A166CU91</accession>